<dbReference type="SUPFAM" id="SSF53187">
    <property type="entry name" value="Zn-dependent exopeptidases"/>
    <property type="match status" value="1"/>
</dbReference>
<reference evidence="1 2" key="1">
    <citation type="journal article" date="2023" name="Int. J. Syst. Evol. Microbiol.">
        <title>Streptococcus sciuri sp. nov., Staphylococcus marylandisciuri sp. nov. and Staphylococcus americanisciuri sp. nov., isolated from faeces of eastern grey squirrel (Sciurus carolinensis).</title>
        <authorList>
            <person name="Volokhov D.V."/>
            <person name="Zagorodnyaya T.A."/>
            <person name="Furtak V.A."/>
            <person name="Nattanmai G."/>
            <person name="Randall L."/>
            <person name="Jose S."/>
            <person name="Gao Y."/>
            <person name="Eisenberg T."/>
            <person name="Delmonte P."/>
            <person name="Blom J."/>
            <person name="Mitchell K.K."/>
        </authorList>
    </citation>
    <scope>NUCLEOTIDE SEQUENCE [LARGE SCALE GENOMIC DNA]</scope>
    <source>
        <strain evidence="1 2">GRT3</strain>
    </source>
</reference>
<dbReference type="RefSeq" id="WP_259199281.1">
    <property type="nucleotide sequence ID" value="NZ_JANUXY010000003.1"/>
</dbReference>
<comment type="caution">
    <text evidence="1">The sequence shown here is derived from an EMBL/GenBank/DDBJ whole genome shotgun (WGS) entry which is preliminary data.</text>
</comment>
<dbReference type="PIRSF" id="PIRSF010386">
    <property type="entry name" value="RocB"/>
    <property type="match status" value="1"/>
</dbReference>
<proteinExistence type="predicted"/>
<evidence type="ECO:0000313" key="1">
    <source>
        <dbReference type="EMBL" id="MCS4486119.1"/>
    </source>
</evidence>
<dbReference type="PANTHER" id="PTHR43808">
    <property type="entry name" value="ACETYLORNITHINE DEACETYLASE"/>
    <property type="match status" value="1"/>
</dbReference>
<name>A0ABT2F174_9STAP</name>
<dbReference type="InterPro" id="IPR050072">
    <property type="entry name" value="Peptidase_M20A"/>
</dbReference>
<organism evidence="1 2">
    <name type="scientific">Staphylococcus americanisciuri</name>
    <dbReference type="NCBI Taxonomy" id="2973940"/>
    <lineage>
        <taxon>Bacteria</taxon>
        <taxon>Bacillati</taxon>
        <taxon>Bacillota</taxon>
        <taxon>Bacilli</taxon>
        <taxon>Bacillales</taxon>
        <taxon>Staphylococcaceae</taxon>
        <taxon>Staphylococcus</taxon>
    </lineage>
</organism>
<dbReference type="Pfam" id="PF01546">
    <property type="entry name" value="Peptidase_M20"/>
    <property type="match status" value="1"/>
</dbReference>
<sequence length="531" mass="60584">MHTFWQTPDSRAALLKQLVAHPSVTHSHGETTFPMMVRDLLMQLPYFQQHSEYISLVETDDARHAVMAFYHSPQATQTITLISHYDTVGIEDYGPFQPYAFDMDQLTTKFQQDMRYLDQMSQDDLHSGDYLFGRGSMDMKPGLMLHMSLIEQAIIEQWEVNLILMTVPDEEVTSKGMHAAVTYLAQLCDRYDLSIALHLNSEPTFQQAHHDTNHYHYTGSIGKIMPGVLVYGCETHVGTPANGLSSNFILSYIQQEIEYHTRFQEYFEIEETPLPVSLRVTDIKQHYDVQTPFRSVALFNMFLFKRNANELFANFNNAVTDGMNKGLSTYQQRIATTGGTAFDMQLITYDKLLQYAIEHYGQEKVNEIIHTHIQIEAEPHMQSIVVVDALMRLCRELGPTVVTFFAPPYYPATNASYHPLTERISETIDATLQAQFNRKSKRIHYFNGISDLSYVAPSPNGSGFEAYADNTPVFNKTYTIPFEAIEAIQAPMMNCGPIGKDAHKVTERIHTKSAFEELPVILSTIIKQHFL</sequence>
<dbReference type="EMBL" id="JANUXY010000003">
    <property type="protein sequence ID" value="MCS4486119.1"/>
    <property type="molecule type" value="Genomic_DNA"/>
</dbReference>
<evidence type="ECO:0000313" key="2">
    <source>
        <dbReference type="Proteomes" id="UP001205609"/>
    </source>
</evidence>
<dbReference type="Gene3D" id="3.40.630.10">
    <property type="entry name" value="Zn peptidases"/>
    <property type="match status" value="1"/>
</dbReference>
<protein>
    <submittedName>
        <fullName evidence="1">M20/M25/M40 family metallo-hydrolase</fullName>
    </submittedName>
</protein>
<gene>
    <name evidence="1" type="ORF">NXS11_04340</name>
</gene>
<dbReference type="PANTHER" id="PTHR43808:SF27">
    <property type="entry name" value="PROTEIN ROCB"/>
    <property type="match status" value="1"/>
</dbReference>
<accession>A0ABT2F174</accession>
<dbReference type="InterPro" id="IPR002933">
    <property type="entry name" value="Peptidase_M20"/>
</dbReference>
<keyword evidence="2" id="KW-1185">Reference proteome</keyword>
<dbReference type="Proteomes" id="UP001205609">
    <property type="component" value="Unassembled WGS sequence"/>
</dbReference>
<dbReference type="InterPro" id="IPR012166">
    <property type="entry name" value="Uncharacterised_RocB"/>
</dbReference>